<evidence type="ECO:0000259" key="6">
    <source>
        <dbReference type="PROSITE" id="PS50103"/>
    </source>
</evidence>
<dbReference type="InParanoid" id="D2W6H2"/>
<evidence type="ECO:0000313" key="7">
    <source>
        <dbReference type="EMBL" id="EFC35330.1"/>
    </source>
</evidence>
<feature type="compositionally biased region" description="Acidic residues" evidence="5">
    <location>
        <begin position="130"/>
        <end position="146"/>
    </location>
</feature>
<dbReference type="RefSeq" id="XP_002668074.1">
    <property type="nucleotide sequence ID" value="XM_002668028.1"/>
</dbReference>
<keyword evidence="3 4" id="KW-0862">Zinc</keyword>
<keyword evidence="2 4" id="KW-0863">Zinc-finger</keyword>
<gene>
    <name evidence="7" type="ORF">NAEGRDRAFT_77016</name>
</gene>
<reference evidence="7 8" key="1">
    <citation type="journal article" date="2010" name="Cell">
        <title>The genome of Naegleria gruberi illuminates early eukaryotic versatility.</title>
        <authorList>
            <person name="Fritz-Laylin L.K."/>
            <person name="Prochnik S.E."/>
            <person name="Ginger M.L."/>
            <person name="Dacks J.B."/>
            <person name="Carpenter M.L."/>
            <person name="Field M.C."/>
            <person name="Kuo A."/>
            <person name="Paredez A."/>
            <person name="Chapman J."/>
            <person name="Pham J."/>
            <person name="Shu S."/>
            <person name="Neupane R."/>
            <person name="Cipriano M."/>
            <person name="Mancuso J."/>
            <person name="Tu H."/>
            <person name="Salamov A."/>
            <person name="Lindquist E."/>
            <person name="Shapiro H."/>
            <person name="Lucas S."/>
            <person name="Grigoriev I.V."/>
            <person name="Cande W.Z."/>
            <person name="Fulton C."/>
            <person name="Rokhsar D.S."/>
            <person name="Dawson S.C."/>
        </authorList>
    </citation>
    <scope>NUCLEOTIDE SEQUENCE [LARGE SCALE GENOMIC DNA]</scope>
    <source>
        <strain evidence="7 8">NEG-M</strain>
    </source>
</reference>
<accession>D2W6H2</accession>
<protein>
    <submittedName>
        <fullName evidence="7">Predicted protein</fullName>
    </submittedName>
</protein>
<organism evidence="8">
    <name type="scientific">Naegleria gruberi</name>
    <name type="common">Amoeba</name>
    <dbReference type="NCBI Taxonomy" id="5762"/>
    <lineage>
        <taxon>Eukaryota</taxon>
        <taxon>Discoba</taxon>
        <taxon>Heterolobosea</taxon>
        <taxon>Tetramitia</taxon>
        <taxon>Eutetramitia</taxon>
        <taxon>Vahlkampfiidae</taxon>
        <taxon>Naegleria</taxon>
    </lineage>
</organism>
<keyword evidence="1 4" id="KW-0479">Metal-binding</keyword>
<evidence type="ECO:0000256" key="5">
    <source>
        <dbReference type="SAM" id="MobiDB-lite"/>
    </source>
</evidence>
<dbReference type="OMA" id="IAKQFIP"/>
<dbReference type="EMBL" id="GG739358">
    <property type="protein sequence ID" value="EFC35330.1"/>
    <property type="molecule type" value="Genomic_DNA"/>
</dbReference>
<sequence>MVVCRYWLQGCCRYGNSCWYDHFKTTEHSPSHQVNLEQIKSWEKELKEQESSLESILLDADEHYYENSEYEDWDDDDAQKIRNALLHGKELYTYEDDDSDYYEDEDDEDEEEDSDDEDDDLEKKGRINSDDEEDEEDSDEDEDEEKDLNYYANKVSQRHRKKRKLNDSKRSTQSINTNSFTISMQISISTISPL</sequence>
<evidence type="ECO:0000256" key="4">
    <source>
        <dbReference type="PROSITE-ProRule" id="PRU00723"/>
    </source>
</evidence>
<feature type="region of interest" description="Disordered" evidence="5">
    <location>
        <begin position="93"/>
        <end position="181"/>
    </location>
</feature>
<dbReference type="VEuPathDB" id="AmoebaDB:NAEGRDRAFT_77016"/>
<evidence type="ECO:0000256" key="2">
    <source>
        <dbReference type="ARBA" id="ARBA00022771"/>
    </source>
</evidence>
<feature type="compositionally biased region" description="Acidic residues" evidence="5">
    <location>
        <begin position="93"/>
        <end position="120"/>
    </location>
</feature>
<dbReference type="AlphaFoldDB" id="D2W6H2"/>
<dbReference type="OrthoDB" id="20729at2759"/>
<feature type="zinc finger region" description="C3H1-type" evidence="4">
    <location>
        <begin position="1"/>
        <end position="25"/>
    </location>
</feature>
<evidence type="ECO:0000256" key="1">
    <source>
        <dbReference type="ARBA" id="ARBA00022723"/>
    </source>
</evidence>
<proteinExistence type="predicted"/>
<evidence type="ECO:0000256" key="3">
    <source>
        <dbReference type="ARBA" id="ARBA00022833"/>
    </source>
</evidence>
<dbReference type="InterPro" id="IPR041367">
    <property type="entry name" value="Znf-CCCH_4"/>
</dbReference>
<dbReference type="Pfam" id="PF18044">
    <property type="entry name" value="zf-CCCH_4"/>
    <property type="match status" value="1"/>
</dbReference>
<dbReference type="KEGG" id="ngr:NAEGRDRAFT_77016"/>
<dbReference type="Gene3D" id="4.10.1000.10">
    <property type="entry name" value="Zinc finger, CCCH-type"/>
    <property type="match status" value="1"/>
</dbReference>
<dbReference type="Proteomes" id="UP000006671">
    <property type="component" value="Unassembled WGS sequence"/>
</dbReference>
<keyword evidence="8" id="KW-1185">Reference proteome</keyword>
<dbReference type="GeneID" id="8860214"/>
<dbReference type="GO" id="GO:0008270">
    <property type="term" value="F:zinc ion binding"/>
    <property type="evidence" value="ECO:0007669"/>
    <property type="project" value="UniProtKB-KW"/>
</dbReference>
<evidence type="ECO:0000313" key="8">
    <source>
        <dbReference type="Proteomes" id="UP000006671"/>
    </source>
</evidence>
<name>D2W6H2_NAEGR</name>
<dbReference type="PROSITE" id="PS50103">
    <property type="entry name" value="ZF_C3H1"/>
    <property type="match status" value="1"/>
</dbReference>
<feature type="domain" description="C3H1-type" evidence="6">
    <location>
        <begin position="1"/>
        <end position="25"/>
    </location>
</feature>
<dbReference type="InterPro" id="IPR000571">
    <property type="entry name" value="Znf_CCCH"/>
</dbReference>